<dbReference type="Gene3D" id="3.40.140.10">
    <property type="entry name" value="Cytidine Deaminase, domain 2"/>
    <property type="match status" value="1"/>
</dbReference>
<dbReference type="EMBL" id="CP073708">
    <property type="protein sequence ID" value="QUO42274.1"/>
    <property type="molecule type" value="Genomic_DNA"/>
</dbReference>
<dbReference type="Proteomes" id="UP000677234">
    <property type="component" value="Chromosome"/>
</dbReference>
<name>A0A7T5EMD5_9BACL</name>
<evidence type="ECO:0000256" key="3">
    <source>
        <dbReference type="ARBA" id="ARBA00022801"/>
    </source>
</evidence>
<keyword evidence="10" id="KW-1185">Reference proteome</keyword>
<organism evidence="7 9">
    <name type="scientific">Brevibacillus composti</name>
    <dbReference type="NCBI Taxonomy" id="2796470"/>
    <lineage>
        <taxon>Bacteria</taxon>
        <taxon>Bacillati</taxon>
        <taxon>Bacillota</taxon>
        <taxon>Bacilli</taxon>
        <taxon>Bacillales</taxon>
        <taxon>Paenibacillaceae</taxon>
        <taxon>Brevibacillus</taxon>
    </lineage>
</organism>
<accession>A0A7T5EMD5</accession>
<evidence type="ECO:0000256" key="4">
    <source>
        <dbReference type="ARBA" id="ARBA00022833"/>
    </source>
</evidence>
<evidence type="ECO:0000313" key="10">
    <source>
        <dbReference type="Proteomes" id="UP000677234"/>
    </source>
</evidence>
<dbReference type="GO" id="GO:0006508">
    <property type="term" value="P:proteolysis"/>
    <property type="evidence" value="ECO:0007669"/>
    <property type="project" value="UniProtKB-KW"/>
</dbReference>
<evidence type="ECO:0000313" key="8">
    <source>
        <dbReference type="EMBL" id="QUO42274.1"/>
    </source>
</evidence>
<dbReference type="InterPro" id="IPR051929">
    <property type="entry name" value="VirAsm_ModProt"/>
</dbReference>
<dbReference type="GO" id="GO:0008235">
    <property type="term" value="F:metalloexopeptidase activity"/>
    <property type="evidence" value="ECO:0007669"/>
    <property type="project" value="TreeGrafter"/>
</dbReference>
<dbReference type="GO" id="GO:0008270">
    <property type="term" value="F:zinc ion binding"/>
    <property type="evidence" value="ECO:0007669"/>
    <property type="project" value="TreeGrafter"/>
</dbReference>
<dbReference type="SUPFAM" id="SSF102712">
    <property type="entry name" value="JAB1/MPN domain"/>
    <property type="match status" value="1"/>
</dbReference>
<reference evidence="8" key="2">
    <citation type="submission" date="2021-04" db="EMBL/GenBank/DDBJ databases">
        <title>Brevibacillus composti FJAT-54423, complete genome.</title>
        <authorList>
            <person name="Tang R."/>
        </authorList>
    </citation>
    <scope>NUCLEOTIDE SEQUENCE</scope>
    <source>
        <strain evidence="8">FJAT-54424</strain>
    </source>
</reference>
<evidence type="ECO:0000256" key="5">
    <source>
        <dbReference type="ARBA" id="ARBA00023049"/>
    </source>
</evidence>
<evidence type="ECO:0000313" key="9">
    <source>
        <dbReference type="Proteomes" id="UP000595847"/>
    </source>
</evidence>
<keyword evidence="5" id="KW-0482">Metalloprotease</keyword>
<dbReference type="CDD" id="cd08070">
    <property type="entry name" value="MPN_like"/>
    <property type="match status" value="1"/>
</dbReference>
<dbReference type="RefSeq" id="WP_198828777.1">
    <property type="nucleotide sequence ID" value="NZ_CP066308.1"/>
</dbReference>
<evidence type="ECO:0000256" key="2">
    <source>
        <dbReference type="ARBA" id="ARBA00022723"/>
    </source>
</evidence>
<keyword evidence="2" id="KW-0479">Metal-binding</keyword>
<gene>
    <name evidence="7" type="ORF">JD108_04770</name>
    <name evidence="8" type="ORF">KDJ56_04450</name>
</gene>
<sequence>MYPGLLGEPFGFKHTKTCLDGKVAIRLLAEAKEAFPMEYSALLTGREATITGHFPLPSATPSSVAFSWDGPVFLRALRAIQSEGQQWLGVLHSHPTAPPLPSLADREGWHYPQLGYWILGPVQTDPQLKLYQWTEGRFVERPFQLLGHHSSGSAIRS</sequence>
<dbReference type="Proteomes" id="UP000595847">
    <property type="component" value="Chromosome"/>
</dbReference>
<protein>
    <submittedName>
        <fullName evidence="7">M67 family metallopeptidase</fullName>
    </submittedName>
</protein>
<keyword evidence="1" id="KW-0645">Protease</keyword>
<keyword evidence="3" id="KW-0378">Hydrolase</keyword>
<dbReference type="EMBL" id="CP066308">
    <property type="protein sequence ID" value="QQE75247.1"/>
    <property type="molecule type" value="Genomic_DNA"/>
</dbReference>
<reference evidence="7 9" key="1">
    <citation type="submission" date="2020-12" db="EMBL/GenBank/DDBJ databases">
        <title>strain FJAT-54423T represents a novel species of the genus Brevibacillus.</title>
        <authorList>
            <person name="Tang R."/>
        </authorList>
    </citation>
    <scope>NUCLEOTIDE SEQUENCE [LARGE SCALE GENOMIC DNA]</scope>
    <source>
        <strain evidence="7 9">FJAT-54423</strain>
    </source>
</reference>
<dbReference type="PANTHER" id="PTHR34858:SF1">
    <property type="entry name" value="CYSO-CYSTEINE PEPTIDASE"/>
    <property type="match status" value="1"/>
</dbReference>
<proteinExistence type="predicted"/>
<dbReference type="PANTHER" id="PTHR34858">
    <property type="entry name" value="CYSO-CYSTEINE PEPTIDASE"/>
    <property type="match status" value="1"/>
</dbReference>
<keyword evidence="4" id="KW-0862">Zinc</keyword>
<dbReference type="AlphaFoldDB" id="A0A7T5EMD5"/>
<dbReference type="KEGG" id="bcop:JD108_04770"/>
<evidence type="ECO:0000313" key="7">
    <source>
        <dbReference type="EMBL" id="QQE75247.1"/>
    </source>
</evidence>
<evidence type="ECO:0000259" key="6">
    <source>
        <dbReference type="Pfam" id="PF14464"/>
    </source>
</evidence>
<feature type="domain" description="JAB" evidence="6">
    <location>
        <begin position="23"/>
        <end position="121"/>
    </location>
</feature>
<evidence type="ECO:0000256" key="1">
    <source>
        <dbReference type="ARBA" id="ARBA00022670"/>
    </source>
</evidence>
<dbReference type="InterPro" id="IPR028090">
    <property type="entry name" value="JAB_dom_prok"/>
</dbReference>
<dbReference type="Pfam" id="PF14464">
    <property type="entry name" value="Prok-JAB"/>
    <property type="match status" value="1"/>
</dbReference>